<dbReference type="GO" id="GO:0098542">
    <property type="term" value="P:defense response to other organism"/>
    <property type="evidence" value="ECO:0007669"/>
    <property type="project" value="InterPro"/>
</dbReference>
<dbReference type="PANTHER" id="PTHR46852">
    <property type="entry name" value="ALKALINE CERAMIDASE"/>
    <property type="match status" value="1"/>
</dbReference>
<feature type="binding site" evidence="7">
    <location>
        <position position="39"/>
    </location>
    <ligand>
        <name>Ca(2+)</name>
        <dbReference type="ChEBI" id="CHEBI:29108"/>
    </ligand>
</feature>
<dbReference type="GO" id="GO:0016811">
    <property type="term" value="F:hydrolase activity, acting on carbon-nitrogen (but not peptide) bonds, in linear amides"/>
    <property type="evidence" value="ECO:0007669"/>
    <property type="project" value="InterPro"/>
</dbReference>
<comment type="cofactor">
    <cofactor evidence="8">
        <name>Zn(2+)</name>
        <dbReference type="ChEBI" id="CHEBI:29105"/>
    </cofactor>
</comment>
<dbReference type="InterPro" id="IPR008901">
    <property type="entry name" value="ACER"/>
</dbReference>
<feature type="binding site" evidence="8">
    <location>
        <position position="219"/>
    </location>
    <ligand>
        <name>Zn(2+)</name>
        <dbReference type="ChEBI" id="CHEBI:29105"/>
        <note>catalytic</note>
    </ligand>
</feature>
<evidence type="ECO:0000313" key="11">
    <source>
        <dbReference type="Proteomes" id="UP000237271"/>
    </source>
</evidence>
<feature type="binding site" evidence="7">
    <location>
        <position position="28"/>
    </location>
    <ligand>
        <name>Ca(2+)</name>
        <dbReference type="ChEBI" id="CHEBI:29108"/>
    </ligand>
</feature>
<dbReference type="InterPro" id="IPR044219">
    <property type="entry name" value="ACER_plant"/>
</dbReference>
<name>A0A2P4Y2K4_9STRA</name>
<feature type="binding site" evidence="7">
    <location>
        <position position="30"/>
    </location>
    <ligand>
        <name>Ca(2+)</name>
        <dbReference type="ChEBI" id="CHEBI:29108"/>
    </ligand>
</feature>
<evidence type="ECO:0000256" key="9">
    <source>
        <dbReference type="SAM" id="Phobius"/>
    </source>
</evidence>
<dbReference type="EMBL" id="NCKW01006375">
    <property type="protein sequence ID" value="POM72036.1"/>
    <property type="molecule type" value="Genomic_DNA"/>
</dbReference>
<evidence type="ECO:0000256" key="6">
    <source>
        <dbReference type="ARBA" id="ARBA00023136"/>
    </source>
</evidence>
<dbReference type="GO" id="GO:0009651">
    <property type="term" value="P:response to salt stress"/>
    <property type="evidence" value="ECO:0007669"/>
    <property type="project" value="InterPro"/>
</dbReference>
<dbReference type="AlphaFoldDB" id="A0A2P4Y2K4"/>
<keyword evidence="5 9" id="KW-1133">Transmembrane helix</keyword>
<keyword evidence="4" id="KW-0378">Hydrolase</keyword>
<feature type="transmembrane region" description="Helical" evidence="9">
    <location>
        <begin position="70"/>
        <end position="94"/>
    </location>
</feature>
<dbReference type="GO" id="GO:0006672">
    <property type="term" value="P:ceramide metabolic process"/>
    <property type="evidence" value="ECO:0007669"/>
    <property type="project" value="InterPro"/>
</dbReference>
<comment type="caution">
    <text evidence="10">The sequence shown here is derived from an EMBL/GenBank/DDBJ whole genome shotgun (WGS) entry which is preliminary data.</text>
</comment>
<feature type="transmembrane region" description="Helical" evidence="9">
    <location>
        <begin position="312"/>
        <end position="330"/>
    </location>
</feature>
<evidence type="ECO:0000256" key="2">
    <source>
        <dbReference type="ARBA" id="ARBA00009780"/>
    </source>
</evidence>
<dbReference type="GO" id="GO:0006914">
    <property type="term" value="P:autophagy"/>
    <property type="evidence" value="ECO:0007669"/>
    <property type="project" value="InterPro"/>
</dbReference>
<dbReference type="Proteomes" id="UP000237271">
    <property type="component" value="Unassembled WGS sequence"/>
</dbReference>
<keyword evidence="6 9" id="KW-0472">Membrane</keyword>
<keyword evidence="11" id="KW-1185">Reference proteome</keyword>
<feature type="transmembrane region" description="Helical" evidence="9">
    <location>
        <begin position="370"/>
        <end position="388"/>
    </location>
</feature>
<feature type="transmembrane region" description="Helical" evidence="9">
    <location>
        <begin position="423"/>
        <end position="441"/>
    </location>
</feature>
<feature type="transmembrane region" description="Helical" evidence="9">
    <location>
        <begin position="394"/>
        <end position="411"/>
    </location>
</feature>
<feature type="transmembrane region" description="Helical" evidence="9">
    <location>
        <begin position="221"/>
        <end position="240"/>
    </location>
</feature>
<feature type="transmembrane region" description="Helical" evidence="9">
    <location>
        <begin position="342"/>
        <end position="358"/>
    </location>
</feature>
<evidence type="ECO:0000256" key="8">
    <source>
        <dbReference type="PIRSR" id="PIRSR608901-2"/>
    </source>
</evidence>
<evidence type="ECO:0000256" key="5">
    <source>
        <dbReference type="ARBA" id="ARBA00022989"/>
    </source>
</evidence>
<reference evidence="10 11" key="1">
    <citation type="journal article" date="2017" name="Genome Biol. Evol.">
        <title>Phytophthora megakarya and P. palmivora, closely related causal agents of cacao black pod rot, underwent increases in genome sizes and gene numbers by different mechanisms.</title>
        <authorList>
            <person name="Ali S.S."/>
            <person name="Shao J."/>
            <person name="Lary D.J."/>
            <person name="Kronmiller B."/>
            <person name="Shen D."/>
            <person name="Strem M.D."/>
            <person name="Amoako-Attah I."/>
            <person name="Akrofi A.Y."/>
            <person name="Begoude B.A."/>
            <person name="Ten Hoopen G.M."/>
            <person name="Coulibaly K."/>
            <person name="Kebe B.I."/>
            <person name="Melnick R.L."/>
            <person name="Guiltinan M.J."/>
            <person name="Tyler B.M."/>
            <person name="Meinhardt L.W."/>
            <person name="Bailey B.A."/>
        </authorList>
    </citation>
    <scope>NUCLEOTIDE SEQUENCE [LARGE SCALE GENOMIC DNA]</scope>
    <source>
        <strain evidence="11">sbr112.9</strain>
    </source>
</reference>
<accession>A0A2P4Y2K4</accession>
<proteinExistence type="inferred from homology"/>
<feature type="binding site" evidence="7">
    <location>
        <position position="25"/>
    </location>
    <ligand>
        <name>Ca(2+)</name>
        <dbReference type="ChEBI" id="CHEBI:29108"/>
    </ligand>
</feature>
<feature type="binding site" evidence="8">
    <location>
        <position position="223"/>
    </location>
    <ligand>
        <name>Zn(2+)</name>
        <dbReference type="ChEBI" id="CHEBI:29105"/>
        <note>catalytic</note>
    </ligand>
</feature>
<evidence type="ECO:0000256" key="3">
    <source>
        <dbReference type="ARBA" id="ARBA00022692"/>
    </source>
</evidence>
<evidence type="ECO:0000313" key="10">
    <source>
        <dbReference type="EMBL" id="POM72036.1"/>
    </source>
</evidence>
<feature type="transmembrane region" description="Helical" evidence="9">
    <location>
        <begin position="461"/>
        <end position="480"/>
    </location>
</feature>
<dbReference type="OrthoDB" id="187171at2759"/>
<comment type="similarity">
    <text evidence="2">Belongs to the alkaline ceramidase family.</text>
</comment>
<keyword evidence="7" id="KW-0106">Calcium</keyword>
<feature type="transmembrane region" description="Helical" evidence="9">
    <location>
        <begin position="183"/>
        <end position="201"/>
    </location>
</feature>
<keyword evidence="8" id="KW-0862">Zinc</keyword>
<gene>
    <name evidence="10" type="ORF">PHPALM_11326</name>
</gene>
<keyword evidence="7" id="KW-0479">Metal-binding</keyword>
<feature type="transmembrane region" description="Helical" evidence="9">
    <location>
        <begin position="100"/>
        <end position="117"/>
    </location>
</feature>
<organism evidence="10 11">
    <name type="scientific">Phytophthora palmivora</name>
    <dbReference type="NCBI Taxonomy" id="4796"/>
    <lineage>
        <taxon>Eukaryota</taxon>
        <taxon>Sar</taxon>
        <taxon>Stramenopiles</taxon>
        <taxon>Oomycota</taxon>
        <taxon>Peronosporomycetes</taxon>
        <taxon>Peronosporales</taxon>
        <taxon>Peronosporaceae</taxon>
        <taxon>Phytophthora</taxon>
    </lineage>
</organism>
<dbReference type="GO" id="GO:0016020">
    <property type="term" value="C:membrane"/>
    <property type="evidence" value="ECO:0007669"/>
    <property type="project" value="UniProtKB-SubCell"/>
</dbReference>
<feature type="binding site" evidence="8">
    <location>
        <position position="87"/>
    </location>
    <ligand>
        <name>Zn(2+)</name>
        <dbReference type="ChEBI" id="CHEBI:29105"/>
        <note>catalytic</note>
    </ligand>
</feature>
<feature type="transmembrane region" description="Helical" evidence="9">
    <location>
        <begin position="154"/>
        <end position="171"/>
    </location>
</feature>
<feature type="transmembrane region" description="Helical" evidence="9">
    <location>
        <begin position="129"/>
        <end position="148"/>
    </location>
</feature>
<feature type="binding site" evidence="7">
    <location>
        <position position="26"/>
    </location>
    <ligand>
        <name>Ca(2+)</name>
        <dbReference type="ChEBI" id="CHEBI:29108"/>
    </ligand>
</feature>
<dbReference type="Pfam" id="PF05875">
    <property type="entry name" value="Ceramidase"/>
    <property type="match status" value="2"/>
</dbReference>
<evidence type="ECO:0000256" key="1">
    <source>
        <dbReference type="ARBA" id="ARBA00004141"/>
    </source>
</evidence>
<evidence type="ECO:0000256" key="4">
    <source>
        <dbReference type="ARBA" id="ARBA00022801"/>
    </source>
</evidence>
<protein>
    <submittedName>
        <fullName evidence="10">Alkaline phytoceramidase (APHC)</fullName>
    </submittedName>
</protein>
<keyword evidence="3 9" id="KW-0812">Transmembrane</keyword>
<evidence type="ECO:0000256" key="7">
    <source>
        <dbReference type="PIRSR" id="PIRSR608901-1"/>
    </source>
</evidence>
<dbReference type="GO" id="GO:0046872">
    <property type="term" value="F:metal ion binding"/>
    <property type="evidence" value="ECO:0007669"/>
    <property type="project" value="UniProtKB-KW"/>
</dbReference>
<dbReference type="PANTHER" id="PTHR46852:SF1">
    <property type="entry name" value="ALKALINE PHYTOCERAMIDASE FAMILY PROTEIN, EXPRESSED"/>
    <property type="match status" value="1"/>
</dbReference>
<comment type="subcellular location">
    <subcellularLocation>
        <location evidence="1">Membrane</location>
        <topology evidence="1">Multi-pass membrane protein</topology>
    </subcellularLocation>
</comment>
<sequence>MEHNKMRADTSAPVGFWGPPTSTIDWCELNYEHSNYVAEFWNTISNSLFVLLGLYGLYRSIKLGFEPRFHLQFIGVMVTGFGSAMFHGTLQYVYQQCDETPMVWAMLVWIYIVYNNEIEQIPIKNAGNYVIAFLTTMGVVFTVIHAIYRFTTVFQVFFGLLAVFTCARMCMHYAEVKDPRARAVARSYVTSALIGFGFWLLDYHYCHTLRGLPVNPQGHAWWHIFMGISSYHGPIFMQYVRMEQLQKKVRIHDACLGIQTIIIENGSVKPKQIMRSSVGFWGPPTSTIDWCETNYEHSYYIAEFWNTISNSLFVLLGLYGFGSAMFHGTLQHVYQQCDETPMVWSILAWIYIVYNNEIEQIPIKHASSYVIAFLTIIGVIFTVVHAIYRFTTVFQVFFGILAVLGAGRLCMHYAEVKDPRARAVARSYVTSSLIGFVFWIMDYHYCHIVRGLPVNPQGHAWWHVFMGISTYHGPIFMQYVRMEQLKKKVRIYDTCVGIQTIVVEDNGPDSPKKPKQL</sequence>